<feature type="transmembrane region" description="Helical" evidence="8">
    <location>
        <begin position="202"/>
        <end position="221"/>
    </location>
</feature>
<gene>
    <name evidence="10" type="ORF">F7D14_02395</name>
</gene>
<name>A0A6B8M526_9HYPH</name>
<keyword evidence="5 10" id="KW-0418">Kinase</keyword>
<keyword evidence="6" id="KW-0902">Two-component regulatory system</keyword>
<feature type="coiled-coil region" evidence="7">
    <location>
        <begin position="235"/>
        <end position="265"/>
    </location>
</feature>
<dbReference type="AlphaFoldDB" id="A0A6B8M526"/>
<keyword evidence="8" id="KW-0472">Membrane</keyword>
<evidence type="ECO:0000256" key="8">
    <source>
        <dbReference type="SAM" id="Phobius"/>
    </source>
</evidence>
<evidence type="ECO:0000256" key="1">
    <source>
        <dbReference type="ARBA" id="ARBA00000085"/>
    </source>
</evidence>
<dbReference type="PROSITE" id="PS50109">
    <property type="entry name" value="HIS_KIN"/>
    <property type="match status" value="1"/>
</dbReference>
<dbReference type="InterPro" id="IPR050736">
    <property type="entry name" value="Sensor_HK_Regulatory"/>
</dbReference>
<keyword evidence="7" id="KW-0175">Coiled coil</keyword>
<dbReference type="InterPro" id="IPR003594">
    <property type="entry name" value="HATPase_dom"/>
</dbReference>
<evidence type="ECO:0000256" key="7">
    <source>
        <dbReference type="SAM" id="Coils"/>
    </source>
</evidence>
<dbReference type="InterPro" id="IPR036097">
    <property type="entry name" value="HisK_dim/P_sf"/>
</dbReference>
<dbReference type="InterPro" id="IPR004358">
    <property type="entry name" value="Sig_transdc_His_kin-like_C"/>
</dbReference>
<dbReference type="SMART" id="SM00388">
    <property type="entry name" value="HisKA"/>
    <property type="match status" value="1"/>
</dbReference>
<keyword evidence="4" id="KW-0808">Transferase</keyword>
<keyword evidence="8" id="KW-1133">Transmembrane helix</keyword>
<dbReference type="EC" id="2.7.13.3" evidence="2"/>
<dbReference type="PRINTS" id="PR00344">
    <property type="entry name" value="BCTRLSENSOR"/>
</dbReference>
<protein>
    <recommendedName>
        <fullName evidence="2">histidine kinase</fullName>
        <ecNumber evidence="2">2.7.13.3</ecNumber>
    </recommendedName>
</protein>
<accession>A0A6B8M526</accession>
<dbReference type="Proteomes" id="UP000422569">
    <property type="component" value="Chromosome"/>
</dbReference>
<organism evidence="10 11">
    <name type="scientific">Methylocystis parvus</name>
    <dbReference type="NCBI Taxonomy" id="134"/>
    <lineage>
        <taxon>Bacteria</taxon>
        <taxon>Pseudomonadati</taxon>
        <taxon>Pseudomonadota</taxon>
        <taxon>Alphaproteobacteria</taxon>
        <taxon>Hyphomicrobiales</taxon>
        <taxon>Methylocystaceae</taxon>
        <taxon>Methylocystis</taxon>
    </lineage>
</organism>
<evidence type="ECO:0000313" key="11">
    <source>
        <dbReference type="Proteomes" id="UP000422569"/>
    </source>
</evidence>
<dbReference type="KEGG" id="mpar:F7D14_02395"/>
<feature type="transmembrane region" description="Helical" evidence="8">
    <location>
        <begin position="60"/>
        <end position="80"/>
    </location>
</feature>
<dbReference type="RefSeq" id="WP_026016232.1">
    <property type="nucleotide sequence ID" value="NZ_CP044331.1"/>
</dbReference>
<dbReference type="GO" id="GO:0000155">
    <property type="term" value="F:phosphorelay sensor kinase activity"/>
    <property type="evidence" value="ECO:0007669"/>
    <property type="project" value="InterPro"/>
</dbReference>
<comment type="catalytic activity">
    <reaction evidence="1">
        <text>ATP + protein L-histidine = ADP + protein N-phospho-L-histidine.</text>
        <dbReference type="EC" id="2.7.13.3"/>
    </reaction>
</comment>
<evidence type="ECO:0000256" key="2">
    <source>
        <dbReference type="ARBA" id="ARBA00012438"/>
    </source>
</evidence>
<keyword evidence="3" id="KW-0597">Phosphoprotein</keyword>
<dbReference type="Pfam" id="PF02518">
    <property type="entry name" value="HATPase_c"/>
    <property type="match status" value="1"/>
</dbReference>
<sequence>MSEVTAEMIERGRGLDPQTATQKRRLGARVRQARERLTTSDTGHRGADLELLRAYAETRINSAFSAVALILMMSLLALYWVSSERIVIWLVLAFSSLILCYGMAKNLQSVADDKVTVKQWRKKFVGAELVHGIVWAGVAGMLLAVKDPNARTLVIVMLVLSSAFNTMVTATIPVAVYAAIAPSSLTAIGYIAYVNRGGGDDTFVALLATIVATQVFSFVLARRFHKLASESLFFRSEKNDLIAELEQANANMDEARRRAEEANLAKSRFLATMSHELRTPLNAILGFSEVLKGELFGPHANPAYRDYSNDIHSSGQHLLMLINEILDLSRVEAGRYELKEESVSLVSIAQECRHLLTIRAQKRDIKLVESVEPSLPRIWADERAVRQVILNLLTNAIKFTPQGGQVTLKVGWTSAGGQYIAIKDTGPGIPEEEIATVMSSFGRGTLAQKNADEGTGLGLPIVKGLVELHGGQFMLKSKVREGTDAIVVFPPQRVMNALPKFDTPNHKRAARRTAA</sequence>
<dbReference type="Pfam" id="PF00512">
    <property type="entry name" value="HisKA"/>
    <property type="match status" value="1"/>
</dbReference>
<keyword evidence="11" id="KW-1185">Reference proteome</keyword>
<evidence type="ECO:0000313" key="10">
    <source>
        <dbReference type="EMBL" id="QGM96443.1"/>
    </source>
</evidence>
<evidence type="ECO:0000259" key="9">
    <source>
        <dbReference type="PROSITE" id="PS50109"/>
    </source>
</evidence>
<dbReference type="Gene3D" id="3.30.565.10">
    <property type="entry name" value="Histidine kinase-like ATPase, C-terminal domain"/>
    <property type="match status" value="1"/>
</dbReference>
<dbReference type="InterPro" id="IPR036890">
    <property type="entry name" value="HATPase_C_sf"/>
</dbReference>
<dbReference type="SUPFAM" id="SSF47384">
    <property type="entry name" value="Homodimeric domain of signal transducing histidine kinase"/>
    <property type="match status" value="1"/>
</dbReference>
<dbReference type="SMART" id="SM00387">
    <property type="entry name" value="HATPase_c"/>
    <property type="match status" value="1"/>
</dbReference>
<dbReference type="CDD" id="cd00082">
    <property type="entry name" value="HisKA"/>
    <property type="match status" value="1"/>
</dbReference>
<reference evidence="10 11" key="1">
    <citation type="submission" date="2019-09" db="EMBL/GenBank/DDBJ databases">
        <title>Isolation and complete genome sequencing of Methylocystis species.</title>
        <authorList>
            <person name="Rumah B.L."/>
            <person name="Stead C.E."/>
            <person name="Stevens B.C."/>
            <person name="Minton N.P."/>
            <person name="Grosse-Honebrink A."/>
            <person name="Zhang Y."/>
        </authorList>
    </citation>
    <scope>NUCLEOTIDE SEQUENCE [LARGE SCALE GENOMIC DNA]</scope>
    <source>
        <strain evidence="10 11">BRCS2</strain>
    </source>
</reference>
<proteinExistence type="predicted"/>
<dbReference type="PANTHER" id="PTHR43711:SF26">
    <property type="entry name" value="SENSOR HISTIDINE KINASE RCSC"/>
    <property type="match status" value="1"/>
</dbReference>
<evidence type="ECO:0000256" key="4">
    <source>
        <dbReference type="ARBA" id="ARBA00022679"/>
    </source>
</evidence>
<evidence type="ECO:0000256" key="3">
    <source>
        <dbReference type="ARBA" id="ARBA00022553"/>
    </source>
</evidence>
<dbReference type="Gene3D" id="1.10.287.130">
    <property type="match status" value="1"/>
</dbReference>
<feature type="transmembrane region" description="Helical" evidence="8">
    <location>
        <begin position="124"/>
        <end position="144"/>
    </location>
</feature>
<dbReference type="InterPro" id="IPR003661">
    <property type="entry name" value="HisK_dim/P_dom"/>
</dbReference>
<evidence type="ECO:0000256" key="5">
    <source>
        <dbReference type="ARBA" id="ARBA00022777"/>
    </source>
</evidence>
<keyword evidence="8" id="KW-0812">Transmembrane</keyword>
<dbReference type="SUPFAM" id="SSF55874">
    <property type="entry name" value="ATPase domain of HSP90 chaperone/DNA topoisomerase II/histidine kinase"/>
    <property type="match status" value="1"/>
</dbReference>
<evidence type="ECO:0000256" key="6">
    <source>
        <dbReference type="ARBA" id="ARBA00023012"/>
    </source>
</evidence>
<dbReference type="CDD" id="cd00075">
    <property type="entry name" value="HATPase"/>
    <property type="match status" value="1"/>
</dbReference>
<feature type="transmembrane region" description="Helical" evidence="8">
    <location>
        <begin position="86"/>
        <end position="104"/>
    </location>
</feature>
<dbReference type="PANTHER" id="PTHR43711">
    <property type="entry name" value="TWO-COMPONENT HISTIDINE KINASE"/>
    <property type="match status" value="1"/>
</dbReference>
<feature type="transmembrane region" description="Helical" evidence="8">
    <location>
        <begin position="175"/>
        <end position="196"/>
    </location>
</feature>
<feature type="domain" description="Histidine kinase" evidence="9">
    <location>
        <begin position="272"/>
        <end position="493"/>
    </location>
</feature>
<dbReference type="EMBL" id="CP044331">
    <property type="protein sequence ID" value="QGM96443.1"/>
    <property type="molecule type" value="Genomic_DNA"/>
</dbReference>
<dbReference type="InterPro" id="IPR005467">
    <property type="entry name" value="His_kinase_dom"/>
</dbReference>